<feature type="domain" description="HipA N-terminal subdomain 1" evidence="5">
    <location>
        <begin position="5"/>
        <end position="115"/>
    </location>
</feature>
<keyword evidence="3" id="KW-0418">Kinase</keyword>
<keyword evidence="2" id="KW-0808">Transferase</keyword>
<dbReference type="STRING" id="1121022.GCA_000376105_04386"/>
<dbReference type="RefSeq" id="WP_018084069.1">
    <property type="nucleotide sequence ID" value="NZ_AQWM01000060.1"/>
</dbReference>
<evidence type="ECO:0000256" key="1">
    <source>
        <dbReference type="ARBA" id="ARBA00010164"/>
    </source>
</evidence>
<dbReference type="OrthoDB" id="9805913at2"/>
<feature type="domain" description="HipA-like C-terminal" evidence="4">
    <location>
        <begin position="169"/>
        <end position="407"/>
    </location>
</feature>
<evidence type="ECO:0000259" key="4">
    <source>
        <dbReference type="Pfam" id="PF07804"/>
    </source>
</evidence>
<dbReference type="AlphaFoldDB" id="V4NZT5"/>
<dbReference type="Proteomes" id="UP000017837">
    <property type="component" value="Unassembled WGS sequence"/>
</dbReference>
<dbReference type="PANTHER" id="PTHR37419:SF8">
    <property type="entry name" value="TOXIN YJJJ"/>
    <property type="match status" value="1"/>
</dbReference>
<dbReference type="eggNOG" id="COG3550">
    <property type="taxonomic scope" value="Bacteria"/>
</dbReference>
<accession>V4NZT5</accession>
<dbReference type="PANTHER" id="PTHR37419">
    <property type="entry name" value="SERINE/THREONINE-PROTEIN KINASE TOXIN HIPA"/>
    <property type="match status" value="1"/>
</dbReference>
<reference evidence="6 7" key="1">
    <citation type="journal article" date="2014" name="Nature">
        <title>Sequential evolution of bacterial morphology by co-option of a developmental regulator.</title>
        <authorList>
            <person name="Jiang C."/>
            <person name="Brown P.J."/>
            <person name="Ducret A."/>
            <person name="Brun Y.V."/>
        </authorList>
    </citation>
    <scope>NUCLEOTIDE SEQUENCE [LARGE SCALE GENOMIC DNA]</scope>
    <source>
        <strain evidence="6 7">DSM 16100</strain>
    </source>
</reference>
<evidence type="ECO:0000259" key="5">
    <source>
        <dbReference type="Pfam" id="PF13657"/>
    </source>
</evidence>
<dbReference type="InterPro" id="IPR052028">
    <property type="entry name" value="HipA_Ser/Thr_kinase"/>
</dbReference>
<dbReference type="eggNOG" id="COG4916">
    <property type="taxonomic scope" value="Bacteria"/>
</dbReference>
<organism evidence="6 7">
    <name type="scientific">Asticcacaulis benevestitus DSM 16100 = ATCC BAA-896</name>
    <dbReference type="NCBI Taxonomy" id="1121022"/>
    <lineage>
        <taxon>Bacteria</taxon>
        <taxon>Pseudomonadati</taxon>
        <taxon>Pseudomonadota</taxon>
        <taxon>Alphaproteobacteria</taxon>
        <taxon>Caulobacterales</taxon>
        <taxon>Caulobacteraceae</taxon>
        <taxon>Asticcacaulis</taxon>
    </lineage>
</organism>
<dbReference type="GO" id="GO:0004674">
    <property type="term" value="F:protein serine/threonine kinase activity"/>
    <property type="evidence" value="ECO:0007669"/>
    <property type="project" value="TreeGrafter"/>
</dbReference>
<sequence length="616" mass="67723">MTDAHVRLWGKDIGAVSWLNDRQIGVFQYEPDFLASGIQLAPITMPLVAEPYEFPSLPRDAFKGLPGLLADSLPDKFGNALIDAWLAQQSRSAASFNPVERLCYIGTRGMGALEFHPVIAQGQKGSRAVEIDSLVTLANLVLNNRERLSGVLTGADDHETLQDILRVGTSAGGARAKAVLAWHPQTGEFRSGQIKAGEGFTYWLMKFDGISNNKDKELADPQGFGRIEYSFYLLAKAAGIDMTETRLHLEGGRAHFMTQRFDRTASGQKVHMQSLAAMRHFDFNAAGAYSYEQAVETIRMLALPQYDIEQQFRRSVFNILIRNQDDHVKNIAFLMNRKGQWRLSPAFDVCYAYNPSGDWTSMHQMSLNGKRDGFELSDLLDFGEFCGLKRPAAEKLIRELHDVVETWSDLADHAGVDDLTIQRIHSTMRRELVLPSFPERASRKGQAAVSFTVSVRDADGKAVGGADLVLQADNGTALRGTTDALGACEISVPTKGPFTLLIAHPAYPGTIVDKVDPNVPVSIVVRGEPNTGSLIVHSNGTIPGLTGRLNPILDTSNRTYLHADNIAINNGKPQPTPFKVGEPIELEDASGEQMRVTVRHIASRVSLLDYVRLEGN</sequence>
<proteinExistence type="inferred from homology"/>
<comment type="caution">
    <text evidence="6">The sequence shown here is derived from an EMBL/GenBank/DDBJ whole genome shotgun (WGS) entry which is preliminary data.</text>
</comment>
<dbReference type="PATRIC" id="fig|1121022.4.peg.4526"/>
<dbReference type="Pfam" id="PF13657">
    <property type="entry name" value="Couple_hipA"/>
    <property type="match status" value="1"/>
</dbReference>
<comment type="similarity">
    <text evidence="1">Belongs to the HipA Ser/Thr kinase family.</text>
</comment>
<name>V4NZT5_9CAUL</name>
<evidence type="ECO:0000256" key="2">
    <source>
        <dbReference type="ARBA" id="ARBA00022679"/>
    </source>
</evidence>
<dbReference type="InterPro" id="IPR012893">
    <property type="entry name" value="HipA-like_C"/>
</dbReference>
<evidence type="ECO:0008006" key="8">
    <source>
        <dbReference type="Google" id="ProtNLM"/>
    </source>
</evidence>
<dbReference type="InterPro" id="IPR017508">
    <property type="entry name" value="HipA_N1"/>
</dbReference>
<evidence type="ECO:0000313" key="7">
    <source>
        <dbReference type="Proteomes" id="UP000017837"/>
    </source>
</evidence>
<dbReference type="EMBL" id="AWGB01000091">
    <property type="protein sequence ID" value="ESQ81426.1"/>
    <property type="molecule type" value="Genomic_DNA"/>
</dbReference>
<keyword evidence="7" id="KW-1185">Reference proteome</keyword>
<dbReference type="GO" id="GO:0005829">
    <property type="term" value="C:cytosol"/>
    <property type="evidence" value="ECO:0007669"/>
    <property type="project" value="TreeGrafter"/>
</dbReference>
<evidence type="ECO:0000256" key="3">
    <source>
        <dbReference type="ARBA" id="ARBA00022777"/>
    </source>
</evidence>
<dbReference type="Pfam" id="PF07804">
    <property type="entry name" value="HipA_C"/>
    <property type="match status" value="1"/>
</dbReference>
<dbReference type="Gene3D" id="2.60.40.10">
    <property type="entry name" value="Immunoglobulins"/>
    <property type="match status" value="1"/>
</dbReference>
<dbReference type="Gene3D" id="1.10.1070.20">
    <property type="match status" value="1"/>
</dbReference>
<dbReference type="InterPro" id="IPR013783">
    <property type="entry name" value="Ig-like_fold"/>
</dbReference>
<gene>
    <name evidence="6" type="ORF">ABENE_22100</name>
</gene>
<evidence type="ECO:0000313" key="6">
    <source>
        <dbReference type="EMBL" id="ESQ81426.1"/>
    </source>
</evidence>
<protein>
    <recommendedName>
        <fullName evidence="8">Toxin HipA</fullName>
    </recommendedName>
</protein>